<keyword evidence="6 9" id="KW-1133">Transmembrane helix</keyword>
<keyword evidence="4" id="KW-0997">Cell inner membrane</keyword>
<evidence type="ECO:0000313" key="11">
    <source>
        <dbReference type="EMBL" id="QKJ86903.1"/>
    </source>
</evidence>
<keyword evidence="2 9" id="KW-0813">Transport</keyword>
<dbReference type="InterPro" id="IPR045621">
    <property type="entry name" value="BPD_transp_1_N"/>
</dbReference>
<evidence type="ECO:0000256" key="3">
    <source>
        <dbReference type="ARBA" id="ARBA00022475"/>
    </source>
</evidence>
<dbReference type="PROSITE" id="PS50928">
    <property type="entry name" value="ABC_TM1"/>
    <property type="match status" value="1"/>
</dbReference>
<comment type="similarity">
    <text evidence="8">Belongs to the binding-protein-dependent transport system permease family. OppBC subfamily.</text>
</comment>
<dbReference type="InterPro" id="IPR035906">
    <property type="entry name" value="MetI-like_sf"/>
</dbReference>
<dbReference type="EMBL" id="CP054212">
    <property type="protein sequence ID" value="QKJ86903.1"/>
    <property type="molecule type" value="Genomic_DNA"/>
</dbReference>
<dbReference type="RefSeq" id="WP_173633884.1">
    <property type="nucleotide sequence ID" value="NZ_CP054212.1"/>
</dbReference>
<feature type="domain" description="ABC transmembrane type-1" evidence="10">
    <location>
        <begin position="115"/>
        <end position="315"/>
    </location>
</feature>
<proteinExistence type="inferred from homology"/>
<dbReference type="PANTHER" id="PTHR43163">
    <property type="entry name" value="DIPEPTIDE TRANSPORT SYSTEM PERMEASE PROTEIN DPPB-RELATED"/>
    <property type="match status" value="1"/>
</dbReference>
<evidence type="ECO:0000256" key="1">
    <source>
        <dbReference type="ARBA" id="ARBA00004429"/>
    </source>
</evidence>
<protein>
    <submittedName>
        <fullName evidence="11">Peptide/nickel transport system permease protein</fullName>
    </submittedName>
</protein>
<evidence type="ECO:0000256" key="8">
    <source>
        <dbReference type="ARBA" id="ARBA00024202"/>
    </source>
</evidence>
<dbReference type="GO" id="GO:0071916">
    <property type="term" value="F:dipeptide transmembrane transporter activity"/>
    <property type="evidence" value="ECO:0007669"/>
    <property type="project" value="TreeGrafter"/>
</dbReference>
<keyword evidence="12" id="KW-1185">Reference proteome</keyword>
<comment type="subcellular location">
    <subcellularLocation>
        <location evidence="1">Cell inner membrane</location>
        <topology evidence="1">Multi-pass membrane protein</topology>
    </subcellularLocation>
    <subcellularLocation>
        <location evidence="9">Cell membrane</location>
        <topology evidence="9">Multi-pass membrane protein</topology>
    </subcellularLocation>
</comment>
<evidence type="ECO:0000256" key="7">
    <source>
        <dbReference type="ARBA" id="ARBA00023136"/>
    </source>
</evidence>
<evidence type="ECO:0000256" key="5">
    <source>
        <dbReference type="ARBA" id="ARBA00022692"/>
    </source>
</evidence>
<keyword evidence="5 9" id="KW-0812">Transmembrane</keyword>
<keyword evidence="7 9" id="KW-0472">Membrane</keyword>
<sequence>MSSLIESTSPGVRRARQLGQRLALRGVGGVLVLLASASVTFFALHLTPGDPVRAILGGPSANPTPETIAAAIKEFGLDKPLIEQYGIWLLRLLHGDFGRSFSQHQPVVEVIRQQLVPTLQLTAAALFAAWLLALISVLGTARRNRWLSGLGSLLETLSAALPQFWLALVLLAVFSFGLQWFPPEGNDGLLSLVLPALALAIPLAGFLAQVMREAFELALDQPFILSARARGLSEWQVRLGHGLRHAVLPGVSLSAWAVGSLVGNSVLVELIFSRQGLGRQLYQAVSLQDMPLTIGITLFITLVYILTSLLVDFLYTLVDPRLSEVHG</sequence>
<feature type="transmembrane region" description="Helical" evidence="9">
    <location>
        <begin position="292"/>
        <end position="318"/>
    </location>
</feature>
<gene>
    <name evidence="11" type="ORF">PMPD1_1954</name>
</gene>
<feature type="transmembrane region" description="Helical" evidence="9">
    <location>
        <begin position="188"/>
        <end position="208"/>
    </location>
</feature>
<evidence type="ECO:0000256" key="9">
    <source>
        <dbReference type="RuleBase" id="RU363032"/>
    </source>
</evidence>
<feature type="transmembrane region" description="Helical" evidence="9">
    <location>
        <begin position="22"/>
        <end position="44"/>
    </location>
</feature>
<feature type="transmembrane region" description="Helical" evidence="9">
    <location>
        <begin position="153"/>
        <end position="176"/>
    </location>
</feature>
<keyword evidence="3" id="KW-1003">Cell membrane</keyword>
<dbReference type="KEGG" id="pmak:PMPD1_1954"/>
<dbReference type="Pfam" id="PF00528">
    <property type="entry name" value="BPD_transp_1"/>
    <property type="match status" value="1"/>
</dbReference>
<accession>A0A6M8UNM6</accession>
<dbReference type="Pfam" id="PF19300">
    <property type="entry name" value="BPD_transp_1_N"/>
    <property type="match status" value="1"/>
</dbReference>
<evidence type="ECO:0000256" key="4">
    <source>
        <dbReference type="ARBA" id="ARBA00022519"/>
    </source>
</evidence>
<dbReference type="Proteomes" id="UP000505325">
    <property type="component" value="Chromosome"/>
</dbReference>
<name>A0A6M8UNM6_9GAMM</name>
<feature type="transmembrane region" description="Helical" evidence="9">
    <location>
        <begin position="121"/>
        <end position="141"/>
    </location>
</feature>
<organism evidence="11 12">
    <name type="scientific">Paramixta manurensis</name>
    <dbReference type="NCBI Taxonomy" id="2740817"/>
    <lineage>
        <taxon>Bacteria</taxon>
        <taxon>Pseudomonadati</taxon>
        <taxon>Pseudomonadota</taxon>
        <taxon>Gammaproteobacteria</taxon>
        <taxon>Enterobacterales</taxon>
        <taxon>Erwiniaceae</taxon>
        <taxon>Paramixta</taxon>
    </lineage>
</organism>
<evidence type="ECO:0000259" key="10">
    <source>
        <dbReference type="PROSITE" id="PS50928"/>
    </source>
</evidence>
<evidence type="ECO:0000256" key="2">
    <source>
        <dbReference type="ARBA" id="ARBA00022448"/>
    </source>
</evidence>
<dbReference type="PANTHER" id="PTHR43163:SF6">
    <property type="entry name" value="DIPEPTIDE TRANSPORT SYSTEM PERMEASE PROTEIN DPPB-RELATED"/>
    <property type="match status" value="1"/>
</dbReference>
<reference evidence="11 12" key="1">
    <citation type="submission" date="2020-06" db="EMBL/GenBank/DDBJ databases">
        <title>Genome sequence of Paramixta manurensis strain PD-1.</title>
        <authorList>
            <person name="Lee C.W."/>
            <person name="Kim J."/>
        </authorList>
    </citation>
    <scope>NUCLEOTIDE SEQUENCE [LARGE SCALE GENOMIC DNA]</scope>
    <source>
        <strain evidence="11 12">PD-1</strain>
    </source>
</reference>
<dbReference type="InterPro" id="IPR000515">
    <property type="entry name" value="MetI-like"/>
</dbReference>
<dbReference type="AlphaFoldDB" id="A0A6M8UNM6"/>
<dbReference type="GO" id="GO:0005886">
    <property type="term" value="C:plasma membrane"/>
    <property type="evidence" value="ECO:0007669"/>
    <property type="project" value="UniProtKB-SubCell"/>
</dbReference>
<dbReference type="CDD" id="cd06261">
    <property type="entry name" value="TM_PBP2"/>
    <property type="match status" value="1"/>
</dbReference>
<dbReference type="Gene3D" id="1.10.3720.10">
    <property type="entry name" value="MetI-like"/>
    <property type="match status" value="1"/>
</dbReference>
<evidence type="ECO:0000313" key="12">
    <source>
        <dbReference type="Proteomes" id="UP000505325"/>
    </source>
</evidence>
<evidence type="ECO:0000256" key="6">
    <source>
        <dbReference type="ARBA" id="ARBA00022989"/>
    </source>
</evidence>
<dbReference type="SUPFAM" id="SSF161098">
    <property type="entry name" value="MetI-like"/>
    <property type="match status" value="1"/>
</dbReference>